<dbReference type="InterPro" id="IPR029071">
    <property type="entry name" value="Ubiquitin-like_domsf"/>
</dbReference>
<dbReference type="Pfam" id="PF04641">
    <property type="entry name" value="Rtf2"/>
    <property type="match status" value="1"/>
</dbReference>
<reference evidence="3" key="1">
    <citation type="submission" date="2020-12" db="EMBL/GenBank/DDBJ databases">
        <authorList>
            <person name="Iha C."/>
        </authorList>
    </citation>
    <scope>NUCLEOTIDE SEQUENCE</scope>
</reference>
<evidence type="ECO:0000259" key="2">
    <source>
        <dbReference type="PROSITE" id="PS50053"/>
    </source>
</evidence>
<dbReference type="InterPro" id="IPR000626">
    <property type="entry name" value="Ubiquitin-like_dom"/>
</dbReference>
<keyword evidence="4" id="KW-1185">Reference proteome</keyword>
<dbReference type="PANTHER" id="PTHR12775:SF2">
    <property type="entry name" value="REPLICATION TERMINATION FACTOR 2"/>
    <property type="match status" value="1"/>
</dbReference>
<organism evidence="3 4">
    <name type="scientific">Ostreobium quekettii</name>
    <dbReference type="NCBI Taxonomy" id="121088"/>
    <lineage>
        <taxon>Eukaryota</taxon>
        <taxon>Viridiplantae</taxon>
        <taxon>Chlorophyta</taxon>
        <taxon>core chlorophytes</taxon>
        <taxon>Ulvophyceae</taxon>
        <taxon>TCBD clade</taxon>
        <taxon>Bryopsidales</taxon>
        <taxon>Ostreobineae</taxon>
        <taxon>Ostreobiaceae</taxon>
        <taxon>Ostreobium</taxon>
    </lineage>
</organism>
<dbReference type="InterPro" id="IPR006735">
    <property type="entry name" value="Rtf2"/>
</dbReference>
<sequence>MQVFVKMGQPLGWQAVEVDPYDTVAAIREKLTVKVGLPLPWHKMRVKKFFLGYLKDGVPLVEQGLYHGAQLDLAPIMGGGRGDGGLAGAESRDCDLALHETRKAAKVNPIEESCASWSRSQLSGEQLEPPCLCDVPLTFRNKETKGLVHKSLPQSLDHISNLRHVVDLKLTANSTNFLAANGESYMHTKEQLLQFPVTELGSTGELGFSALCNTGRFVGQESENKHPEVIEGCKGCGSDKEDLMQINGGQEELPALKKHLMYRGPAEEVKKGKKRTVENADQQQTQHESLEPKKVRVTNFAPLLASKDVYASIFSSTRPCVGQAHRCCTAGARGANLPRPDTPACGTWLT</sequence>
<accession>A0A8S1J539</accession>
<dbReference type="GO" id="GO:0006274">
    <property type="term" value="P:DNA replication termination"/>
    <property type="evidence" value="ECO:0007669"/>
    <property type="project" value="TreeGrafter"/>
</dbReference>
<name>A0A8S1J539_9CHLO</name>
<proteinExistence type="predicted"/>
<dbReference type="Proteomes" id="UP000708148">
    <property type="component" value="Unassembled WGS sequence"/>
</dbReference>
<feature type="region of interest" description="Disordered" evidence="1">
    <location>
        <begin position="267"/>
        <end position="289"/>
    </location>
</feature>
<dbReference type="SUPFAM" id="SSF54236">
    <property type="entry name" value="Ubiquitin-like"/>
    <property type="match status" value="1"/>
</dbReference>
<dbReference type="CDD" id="cd17039">
    <property type="entry name" value="Ubl_ubiquitin_like"/>
    <property type="match status" value="1"/>
</dbReference>
<protein>
    <recommendedName>
        <fullName evidence="2">Ubiquitin-like domain-containing protein</fullName>
    </recommendedName>
</protein>
<dbReference type="GO" id="GO:0005634">
    <property type="term" value="C:nucleus"/>
    <property type="evidence" value="ECO:0007669"/>
    <property type="project" value="TreeGrafter"/>
</dbReference>
<comment type="caution">
    <text evidence="3">The sequence shown here is derived from an EMBL/GenBank/DDBJ whole genome shotgun (WGS) entry which is preliminary data.</text>
</comment>
<evidence type="ECO:0000313" key="3">
    <source>
        <dbReference type="EMBL" id="CAD7698616.1"/>
    </source>
</evidence>
<feature type="domain" description="Ubiquitin-like" evidence="2">
    <location>
        <begin position="1"/>
        <end position="80"/>
    </location>
</feature>
<evidence type="ECO:0000256" key="1">
    <source>
        <dbReference type="SAM" id="MobiDB-lite"/>
    </source>
</evidence>
<evidence type="ECO:0000313" key="4">
    <source>
        <dbReference type="Proteomes" id="UP000708148"/>
    </source>
</evidence>
<gene>
    <name evidence="3" type="ORF">OSTQU699_LOCUS3977</name>
</gene>
<dbReference type="AlphaFoldDB" id="A0A8S1J539"/>
<dbReference type="EMBL" id="CAJHUC010000859">
    <property type="protein sequence ID" value="CAD7698616.1"/>
    <property type="molecule type" value="Genomic_DNA"/>
</dbReference>
<dbReference type="PROSITE" id="PS50053">
    <property type="entry name" value="UBIQUITIN_2"/>
    <property type="match status" value="1"/>
</dbReference>
<feature type="compositionally biased region" description="Basic and acidic residues" evidence="1">
    <location>
        <begin position="267"/>
        <end position="278"/>
    </location>
</feature>
<dbReference type="PANTHER" id="PTHR12775">
    <property type="entry name" value="PROTEIN C20ORF43 HOMOLOG"/>
    <property type="match status" value="1"/>
</dbReference>
<dbReference type="OrthoDB" id="247013at2759"/>